<protein>
    <submittedName>
        <fullName evidence="2">Beta-lactamase domain protein</fullName>
    </submittedName>
</protein>
<proteinExistence type="predicted"/>
<reference evidence="2" key="1">
    <citation type="journal article" date="2015" name="Proc. Natl. Acad. Sci. U.S.A.">
        <title>Networks of energetic and metabolic interactions define dynamics in microbial communities.</title>
        <authorList>
            <person name="Embree M."/>
            <person name="Liu J.K."/>
            <person name="Al-Bassam M.M."/>
            <person name="Zengler K."/>
        </authorList>
    </citation>
    <scope>NUCLEOTIDE SEQUENCE</scope>
</reference>
<dbReference type="SMART" id="SM00849">
    <property type="entry name" value="Lactamase_B"/>
    <property type="match status" value="1"/>
</dbReference>
<evidence type="ECO:0000259" key="1">
    <source>
        <dbReference type="SMART" id="SM00849"/>
    </source>
</evidence>
<accession>A0A0W8E1L8</accession>
<sequence>MFQIVKNKIHFVEAPERGRFPYAHSLFIDDDVRVLIDTACGQNNIDYFLDHKIDVIINSHFHEDHIMNNHQFSQADIWAHALDAPAIRSEEVFADYYGFQYFNEVKMGKMFFDWTGAKCSPVHREISHGQILDFGKTKMQVLHTPGHTPGHCCFLMEDGILFISDIDLSSFGPWYGHLCSDLDDFIQSIKYCIEVNPSLIISSHRGIIKDDIPGRLHNFLNIIYQKEERLLSSLKQPMTLDELTQLIIFHGPIKDFSRLFRLWEKMAIFIHLKRLLALGEVKQVDDYYYLK</sequence>
<organism evidence="2">
    <name type="scientific">hydrocarbon metagenome</name>
    <dbReference type="NCBI Taxonomy" id="938273"/>
    <lineage>
        <taxon>unclassified sequences</taxon>
        <taxon>metagenomes</taxon>
        <taxon>ecological metagenomes</taxon>
    </lineage>
</organism>
<dbReference type="EMBL" id="LNQE01001918">
    <property type="protein sequence ID" value="KUG02544.1"/>
    <property type="molecule type" value="Genomic_DNA"/>
</dbReference>
<name>A0A0W8E1L8_9ZZZZ</name>
<dbReference type="PANTHER" id="PTHR42951">
    <property type="entry name" value="METALLO-BETA-LACTAMASE DOMAIN-CONTAINING"/>
    <property type="match status" value="1"/>
</dbReference>
<gene>
    <name evidence="2" type="ORF">ASZ90_020176</name>
</gene>
<dbReference type="PANTHER" id="PTHR42951:SF4">
    <property type="entry name" value="ACYL-COENZYME A THIOESTERASE MBLAC2"/>
    <property type="match status" value="1"/>
</dbReference>
<dbReference type="InterPro" id="IPR001279">
    <property type="entry name" value="Metallo-B-lactamas"/>
</dbReference>
<dbReference type="Gene3D" id="3.60.15.10">
    <property type="entry name" value="Ribonuclease Z/Hydroxyacylglutathione hydrolase-like"/>
    <property type="match status" value="1"/>
</dbReference>
<dbReference type="InterPro" id="IPR050855">
    <property type="entry name" value="NDM-1-like"/>
</dbReference>
<dbReference type="InterPro" id="IPR036866">
    <property type="entry name" value="RibonucZ/Hydroxyglut_hydro"/>
</dbReference>
<dbReference type="Pfam" id="PF00753">
    <property type="entry name" value="Lactamase_B"/>
    <property type="match status" value="1"/>
</dbReference>
<dbReference type="AlphaFoldDB" id="A0A0W8E1L8"/>
<comment type="caution">
    <text evidence="2">The sequence shown here is derived from an EMBL/GenBank/DDBJ whole genome shotgun (WGS) entry which is preliminary data.</text>
</comment>
<feature type="domain" description="Metallo-beta-lactamase" evidence="1">
    <location>
        <begin position="22"/>
        <end position="204"/>
    </location>
</feature>
<dbReference type="SUPFAM" id="SSF56281">
    <property type="entry name" value="Metallo-hydrolase/oxidoreductase"/>
    <property type="match status" value="1"/>
</dbReference>
<evidence type="ECO:0000313" key="2">
    <source>
        <dbReference type="EMBL" id="KUG02544.1"/>
    </source>
</evidence>